<protein>
    <recommendedName>
        <fullName evidence="5">Beta-galactosidase</fullName>
        <ecNumber evidence="5">3.2.1.23</ecNumber>
    </recommendedName>
</protein>
<evidence type="ECO:0000313" key="11">
    <source>
        <dbReference type="Proteomes" id="UP000298234"/>
    </source>
</evidence>
<reference evidence="10 11" key="1">
    <citation type="submission" date="2019-03" db="EMBL/GenBank/DDBJ databases">
        <title>Burkholderia cepacia outbreak.</title>
        <authorList>
            <person name="Farzana R."/>
            <person name="Walsh T.R."/>
        </authorList>
    </citation>
    <scope>NUCLEOTIDE SEQUENCE [LARGE SCALE GENOMIC DNA]</scope>
    <source>
        <strain evidence="11">d13</strain>
    </source>
</reference>
<dbReference type="PRINTS" id="PR00742">
    <property type="entry name" value="GLHYDRLASE35"/>
</dbReference>
<dbReference type="AlphaFoldDB" id="A0AAX2RUS8"/>
<dbReference type="SUPFAM" id="SSF51445">
    <property type="entry name" value="(Trans)glycosidases"/>
    <property type="match status" value="1"/>
</dbReference>
<sequence length="643" mass="72107">MKRREFILAAALTPLLGACSRDLAAKRFQPRSIAAGPTPNDGSKHTLTFGEDGITFLLDGKPYQIRSGEMHPPRIPRDYWRHRIQMAKAMGMNTIAVYVMWNFHETSEGTFEFDTDERDVEAFIRLCQDEGMWVLLRPGPYICGEWDLGGLPAYLLAHDDIQLRVSSHRDRRYMDAAKRYIAELVPRIKPLMSENGGPILMLQIENEYATYGNDVAYLEEIREAWMQDGIPGPFFTDDGVKQLQESRTALEGCAIALSGPKAHDVAKICETFPGSTVMGGELYPGFFTHWGDREFQGAKSDISREITDFMRYGISFSIYVIHGGTNFGYSAGANLDSKTGEYQPDITSYDYNAPIDEQGRATDSFSKYRTIIQARLDTPLPDVPAAPPALDLSGDYALRPYLHSSVWDNLPSPIIAGDDAPLKSMEHHRQASGFILYRKADMPGIGGALTLRDVHDYATVFADGSYIGGVSRAKMPRYLAEGLRVVTNEDRLPIANGSSTLDVLVEAMGRVNYGDDMVDRKGITDTAHLDGTELRGWHTYCLPMSSEYVAALRPNCTDPRRPGLFFKASMMLNEVGDTFLDMRHWIKGVVWVNGRNIGRYWNVGPQFRLFCPAPWLRKGYNEVTIFDLHQIDPMPIDLRSTAT</sequence>
<dbReference type="Pfam" id="PF21467">
    <property type="entry name" value="BetaGal_gal-bd"/>
    <property type="match status" value="1"/>
</dbReference>
<evidence type="ECO:0000256" key="3">
    <source>
        <dbReference type="ARBA" id="ARBA00023295"/>
    </source>
</evidence>
<feature type="active site" description="Nucleophile" evidence="4">
    <location>
        <position position="281"/>
    </location>
</feature>
<comment type="similarity">
    <text evidence="1 6">Belongs to the glycosyl hydrolase 35 family.</text>
</comment>
<keyword evidence="3 5" id="KW-0326">Glycosidase</keyword>
<dbReference type="InterPro" id="IPR031330">
    <property type="entry name" value="Gly_Hdrlase_35_cat"/>
</dbReference>
<dbReference type="InterPro" id="IPR019801">
    <property type="entry name" value="Glyco_hydro_35_CS"/>
</dbReference>
<dbReference type="GO" id="GO:0005975">
    <property type="term" value="P:carbohydrate metabolic process"/>
    <property type="evidence" value="ECO:0007669"/>
    <property type="project" value="InterPro"/>
</dbReference>
<dbReference type="PANTHER" id="PTHR23421">
    <property type="entry name" value="BETA-GALACTOSIDASE RELATED"/>
    <property type="match status" value="1"/>
</dbReference>
<dbReference type="Pfam" id="PF21317">
    <property type="entry name" value="BetaGal_ABD_1"/>
    <property type="match status" value="1"/>
</dbReference>
<comment type="caution">
    <text evidence="10">The sequence shown here is derived from an EMBL/GenBank/DDBJ whole genome shotgun (WGS) entry which is preliminary data.</text>
</comment>
<evidence type="ECO:0000256" key="6">
    <source>
        <dbReference type="RuleBase" id="RU003679"/>
    </source>
</evidence>
<evidence type="ECO:0000256" key="1">
    <source>
        <dbReference type="ARBA" id="ARBA00009809"/>
    </source>
</evidence>
<dbReference type="InterPro" id="IPR017853">
    <property type="entry name" value="GH"/>
</dbReference>
<dbReference type="EMBL" id="SNSQ01000007">
    <property type="protein sequence ID" value="TEU51361.1"/>
    <property type="molecule type" value="Genomic_DNA"/>
</dbReference>
<evidence type="ECO:0000259" key="7">
    <source>
        <dbReference type="Pfam" id="PF01301"/>
    </source>
</evidence>
<organism evidence="10 11">
    <name type="scientific">Burkholderia cepacia</name>
    <name type="common">Pseudomonas cepacia</name>
    <dbReference type="NCBI Taxonomy" id="292"/>
    <lineage>
        <taxon>Bacteria</taxon>
        <taxon>Pseudomonadati</taxon>
        <taxon>Pseudomonadota</taxon>
        <taxon>Betaproteobacteria</taxon>
        <taxon>Burkholderiales</taxon>
        <taxon>Burkholderiaceae</taxon>
        <taxon>Burkholderia</taxon>
        <taxon>Burkholderia cepacia complex</taxon>
    </lineage>
</organism>
<feature type="domain" description="Beta-galactosidase 1-like first all-beta" evidence="8">
    <location>
        <begin position="424"/>
        <end position="542"/>
    </location>
</feature>
<dbReference type="PROSITE" id="PS51257">
    <property type="entry name" value="PROKAR_LIPOPROTEIN"/>
    <property type="match status" value="1"/>
</dbReference>
<feature type="domain" description="Glycoside hydrolase 35 catalytic" evidence="7">
    <location>
        <begin position="55"/>
        <end position="373"/>
    </location>
</feature>
<feature type="domain" description="Beta-galactosidase galactose-binding" evidence="9">
    <location>
        <begin position="564"/>
        <end position="621"/>
    </location>
</feature>
<dbReference type="InterPro" id="IPR048912">
    <property type="entry name" value="BetaGal1-like_ABD1"/>
</dbReference>
<dbReference type="Pfam" id="PF01301">
    <property type="entry name" value="Glyco_hydro_35"/>
    <property type="match status" value="1"/>
</dbReference>
<accession>A0AAX2RUS8</accession>
<dbReference type="Gene3D" id="3.20.20.80">
    <property type="entry name" value="Glycosidases"/>
    <property type="match status" value="1"/>
</dbReference>
<dbReference type="PIRSF" id="PIRSF006336">
    <property type="entry name" value="B-gal"/>
    <property type="match status" value="1"/>
</dbReference>
<evidence type="ECO:0000256" key="4">
    <source>
        <dbReference type="PIRSR" id="PIRSR006336-1"/>
    </source>
</evidence>
<dbReference type="RefSeq" id="WP_134255378.1">
    <property type="nucleotide sequence ID" value="NZ_SNSG01000004.1"/>
</dbReference>
<feature type="active site" description="Proton donor" evidence="4">
    <location>
        <position position="207"/>
    </location>
</feature>
<evidence type="ECO:0000256" key="5">
    <source>
        <dbReference type="RuleBase" id="RU000675"/>
    </source>
</evidence>
<dbReference type="GO" id="GO:0004565">
    <property type="term" value="F:beta-galactosidase activity"/>
    <property type="evidence" value="ECO:0007669"/>
    <property type="project" value="UniProtKB-EC"/>
</dbReference>
<dbReference type="InterPro" id="IPR026283">
    <property type="entry name" value="B-gal_1-like"/>
</dbReference>
<evidence type="ECO:0000259" key="8">
    <source>
        <dbReference type="Pfam" id="PF21317"/>
    </source>
</evidence>
<dbReference type="Gene3D" id="2.60.120.260">
    <property type="entry name" value="Galactose-binding domain-like"/>
    <property type="match status" value="2"/>
</dbReference>
<name>A0AAX2RUS8_BURCE</name>
<comment type="catalytic activity">
    <reaction evidence="5">
        <text>Hydrolysis of terminal non-reducing beta-D-galactose residues in beta-D-galactosides.</text>
        <dbReference type="EC" id="3.2.1.23"/>
    </reaction>
</comment>
<dbReference type="InterPro" id="IPR048913">
    <property type="entry name" value="BetaGal_gal-bd"/>
</dbReference>
<evidence type="ECO:0000313" key="10">
    <source>
        <dbReference type="EMBL" id="TEU51361.1"/>
    </source>
</evidence>
<dbReference type="InterPro" id="IPR001944">
    <property type="entry name" value="Glycoside_Hdrlase_35"/>
</dbReference>
<proteinExistence type="inferred from homology"/>
<dbReference type="InterPro" id="IPR008979">
    <property type="entry name" value="Galactose-bd-like_sf"/>
</dbReference>
<keyword evidence="2 5" id="KW-0378">Hydrolase</keyword>
<gene>
    <name evidence="10" type="ORF">E3D37_08040</name>
</gene>
<dbReference type="SUPFAM" id="SSF49785">
    <property type="entry name" value="Galactose-binding domain-like"/>
    <property type="match status" value="1"/>
</dbReference>
<dbReference type="EC" id="3.2.1.23" evidence="5"/>
<evidence type="ECO:0000259" key="9">
    <source>
        <dbReference type="Pfam" id="PF21467"/>
    </source>
</evidence>
<evidence type="ECO:0000256" key="2">
    <source>
        <dbReference type="ARBA" id="ARBA00022801"/>
    </source>
</evidence>
<dbReference type="PROSITE" id="PS01182">
    <property type="entry name" value="GLYCOSYL_HYDROL_F35"/>
    <property type="match status" value="1"/>
</dbReference>
<dbReference type="Proteomes" id="UP000298234">
    <property type="component" value="Unassembled WGS sequence"/>
</dbReference>